<protein>
    <submittedName>
        <fullName evidence="1">Uncharacterized protein</fullName>
    </submittedName>
</protein>
<evidence type="ECO:0000313" key="2">
    <source>
        <dbReference type="Proteomes" id="UP000275408"/>
    </source>
</evidence>
<dbReference type="EMBL" id="RCHS01003282">
    <property type="protein sequence ID" value="RMX42774.1"/>
    <property type="molecule type" value="Genomic_DNA"/>
</dbReference>
<keyword evidence="2" id="KW-1185">Reference proteome</keyword>
<dbReference type="Proteomes" id="UP000275408">
    <property type="component" value="Unassembled WGS sequence"/>
</dbReference>
<organism evidence="1 2">
    <name type="scientific">Pocillopora damicornis</name>
    <name type="common">Cauliflower coral</name>
    <name type="synonym">Millepora damicornis</name>
    <dbReference type="NCBI Taxonomy" id="46731"/>
    <lineage>
        <taxon>Eukaryota</taxon>
        <taxon>Metazoa</taxon>
        <taxon>Cnidaria</taxon>
        <taxon>Anthozoa</taxon>
        <taxon>Hexacorallia</taxon>
        <taxon>Scleractinia</taxon>
        <taxon>Astrocoeniina</taxon>
        <taxon>Pocilloporidae</taxon>
        <taxon>Pocillopora</taxon>
    </lineage>
</organism>
<name>A0A3M6TNG4_POCDA</name>
<dbReference type="AlphaFoldDB" id="A0A3M6TNG4"/>
<evidence type="ECO:0000313" key="1">
    <source>
        <dbReference type="EMBL" id="RMX42774.1"/>
    </source>
</evidence>
<sequence length="82" mass="9571">MSFSRIWSPQNLMEFDVKMCKLMRITKKRMPQFSDTQFNNNILQETSESCDFSQAIRNKLSWNVHVNTIANTAKKILSLAIT</sequence>
<gene>
    <name evidence="1" type="ORF">pdam_00021907</name>
</gene>
<comment type="caution">
    <text evidence="1">The sequence shown here is derived from an EMBL/GenBank/DDBJ whole genome shotgun (WGS) entry which is preliminary data.</text>
</comment>
<proteinExistence type="predicted"/>
<reference evidence="1 2" key="1">
    <citation type="journal article" date="2018" name="Sci. Rep.">
        <title>Comparative analysis of the Pocillopora damicornis genome highlights role of immune system in coral evolution.</title>
        <authorList>
            <person name="Cunning R."/>
            <person name="Bay R.A."/>
            <person name="Gillette P."/>
            <person name="Baker A.C."/>
            <person name="Traylor-Knowles N."/>
        </authorList>
    </citation>
    <scope>NUCLEOTIDE SEQUENCE [LARGE SCALE GENOMIC DNA]</scope>
    <source>
        <strain evidence="1">RSMAS</strain>
        <tissue evidence="1">Whole animal</tissue>
    </source>
</reference>
<accession>A0A3M6TNG4</accession>